<accession>A0A9P5ZFU1</accession>
<reference evidence="5" key="1">
    <citation type="submission" date="2020-11" db="EMBL/GenBank/DDBJ databases">
        <authorList>
            <consortium name="DOE Joint Genome Institute"/>
            <person name="Ahrendt S."/>
            <person name="Riley R."/>
            <person name="Andreopoulos W."/>
            <person name="Labutti K."/>
            <person name="Pangilinan J."/>
            <person name="Ruiz-Duenas F.J."/>
            <person name="Barrasa J.M."/>
            <person name="Sanchez-Garcia M."/>
            <person name="Camarero S."/>
            <person name="Miyauchi S."/>
            <person name="Serrano A."/>
            <person name="Linde D."/>
            <person name="Babiker R."/>
            <person name="Drula E."/>
            <person name="Ayuso-Fernandez I."/>
            <person name="Pacheco R."/>
            <person name="Padilla G."/>
            <person name="Ferreira P."/>
            <person name="Barriuso J."/>
            <person name="Kellner H."/>
            <person name="Castanera R."/>
            <person name="Alfaro M."/>
            <person name="Ramirez L."/>
            <person name="Pisabarro A.G."/>
            <person name="Kuo A."/>
            <person name="Tritt A."/>
            <person name="Lipzen A."/>
            <person name="He G."/>
            <person name="Yan M."/>
            <person name="Ng V."/>
            <person name="Cullen D."/>
            <person name="Martin F."/>
            <person name="Rosso M.-N."/>
            <person name="Henrissat B."/>
            <person name="Hibbett D."/>
            <person name="Martinez A.T."/>
            <person name="Grigoriev I.V."/>
        </authorList>
    </citation>
    <scope>NUCLEOTIDE SEQUENCE</scope>
    <source>
        <strain evidence="5">ATCC 90797</strain>
    </source>
</reference>
<evidence type="ECO:0000259" key="4">
    <source>
        <dbReference type="SMART" id="SM00184"/>
    </source>
</evidence>
<dbReference type="InterPro" id="IPR017907">
    <property type="entry name" value="Znf_RING_CS"/>
</dbReference>
<keyword evidence="3" id="KW-0862">Zinc</keyword>
<keyword evidence="2" id="KW-0863">Zinc-finger</keyword>
<dbReference type="Proteomes" id="UP000807025">
    <property type="component" value="Unassembled WGS sequence"/>
</dbReference>
<dbReference type="AlphaFoldDB" id="A0A9P5ZFU1"/>
<evidence type="ECO:0000256" key="3">
    <source>
        <dbReference type="ARBA" id="ARBA00022833"/>
    </source>
</evidence>
<dbReference type="InterPro" id="IPR013083">
    <property type="entry name" value="Znf_RING/FYVE/PHD"/>
</dbReference>
<feature type="domain" description="RING-type" evidence="4">
    <location>
        <begin position="61"/>
        <end position="145"/>
    </location>
</feature>
<dbReference type="Gene3D" id="3.30.40.10">
    <property type="entry name" value="Zinc/RING finger domain, C3HC4 (zinc finger)"/>
    <property type="match status" value="1"/>
</dbReference>
<name>A0A9P5ZFU1_PLEER</name>
<dbReference type="InterPro" id="IPR001841">
    <property type="entry name" value="Znf_RING"/>
</dbReference>
<organism evidence="5 6">
    <name type="scientific">Pleurotus eryngii</name>
    <name type="common">Boletus of the steppes</name>
    <dbReference type="NCBI Taxonomy" id="5323"/>
    <lineage>
        <taxon>Eukaryota</taxon>
        <taxon>Fungi</taxon>
        <taxon>Dikarya</taxon>
        <taxon>Basidiomycota</taxon>
        <taxon>Agaricomycotina</taxon>
        <taxon>Agaricomycetes</taxon>
        <taxon>Agaricomycetidae</taxon>
        <taxon>Agaricales</taxon>
        <taxon>Pleurotineae</taxon>
        <taxon>Pleurotaceae</taxon>
        <taxon>Pleurotus</taxon>
    </lineage>
</organism>
<keyword evidence="1" id="KW-0479">Metal-binding</keyword>
<keyword evidence="6" id="KW-1185">Reference proteome</keyword>
<dbReference type="PROSITE" id="PS00518">
    <property type="entry name" value="ZF_RING_1"/>
    <property type="match status" value="1"/>
</dbReference>
<dbReference type="OrthoDB" id="2669864at2759"/>
<dbReference type="EMBL" id="MU154796">
    <property type="protein sequence ID" value="KAF9487263.1"/>
    <property type="molecule type" value="Genomic_DNA"/>
</dbReference>
<evidence type="ECO:0000313" key="5">
    <source>
        <dbReference type="EMBL" id="KAF9487263.1"/>
    </source>
</evidence>
<protein>
    <recommendedName>
        <fullName evidence="4">RING-type domain-containing protein</fullName>
    </recommendedName>
</protein>
<comment type="caution">
    <text evidence="5">The sequence shown here is derived from an EMBL/GenBank/DDBJ whole genome shotgun (WGS) entry which is preliminary data.</text>
</comment>
<evidence type="ECO:0000313" key="6">
    <source>
        <dbReference type="Proteomes" id="UP000807025"/>
    </source>
</evidence>
<evidence type="ECO:0000256" key="2">
    <source>
        <dbReference type="ARBA" id="ARBA00022771"/>
    </source>
</evidence>
<evidence type="ECO:0000256" key="1">
    <source>
        <dbReference type="ARBA" id="ARBA00022723"/>
    </source>
</evidence>
<dbReference type="SUPFAM" id="SSF57850">
    <property type="entry name" value="RING/U-box"/>
    <property type="match status" value="1"/>
</dbReference>
<dbReference type="GO" id="GO:0008270">
    <property type="term" value="F:zinc ion binding"/>
    <property type="evidence" value="ECO:0007669"/>
    <property type="project" value="UniProtKB-KW"/>
</dbReference>
<sequence length="203" mass="22804">MECPERNATRMDEIELEDMVFISVAETIESSNKVLDASHRGCGLKDLLVSMGSILMQGITCQRCCQQATPIFVVADCGHMFCLLCLQESFFKVFRVHLRSKGWTPPSRKDIDLPLSEESIILLRWFLKTLDQKDHILPQYSCPRCQRAITRKPIFAQAIADMAISLRGTLAVASRLLPGRVVPLPTGKESNVPVENAFDGFYL</sequence>
<gene>
    <name evidence="5" type="ORF">BDN71DRAFT_1458677</name>
</gene>
<proteinExistence type="predicted"/>
<dbReference type="SMART" id="SM00184">
    <property type="entry name" value="RING"/>
    <property type="match status" value="1"/>
</dbReference>